<dbReference type="PROSITE" id="PS50977">
    <property type="entry name" value="HTH_TETR_2"/>
    <property type="match status" value="1"/>
</dbReference>
<protein>
    <submittedName>
        <fullName evidence="6">Helix-turn-helix domain-containing protein</fullName>
    </submittedName>
</protein>
<dbReference type="Proteomes" id="UP001271769">
    <property type="component" value="Unassembled WGS sequence"/>
</dbReference>
<proteinExistence type="predicted"/>
<evidence type="ECO:0000313" key="7">
    <source>
        <dbReference type="Proteomes" id="UP001271769"/>
    </source>
</evidence>
<evidence type="ECO:0000259" key="5">
    <source>
        <dbReference type="PROSITE" id="PS50977"/>
    </source>
</evidence>
<dbReference type="Pfam" id="PF00440">
    <property type="entry name" value="TetR_N"/>
    <property type="match status" value="1"/>
</dbReference>
<dbReference type="Gene3D" id="1.10.357.10">
    <property type="entry name" value="Tetracycline Repressor, domain 2"/>
    <property type="match status" value="1"/>
</dbReference>
<dbReference type="EMBL" id="JAXCLX010000001">
    <property type="protein sequence ID" value="MDY0872173.1"/>
    <property type="molecule type" value="Genomic_DNA"/>
</dbReference>
<dbReference type="PANTHER" id="PTHR30055">
    <property type="entry name" value="HTH-TYPE TRANSCRIPTIONAL REGULATOR RUTR"/>
    <property type="match status" value="1"/>
</dbReference>
<feature type="DNA-binding region" description="H-T-H motif" evidence="4">
    <location>
        <begin position="44"/>
        <end position="63"/>
    </location>
</feature>
<evidence type="ECO:0000256" key="4">
    <source>
        <dbReference type="PROSITE-ProRule" id="PRU00335"/>
    </source>
</evidence>
<dbReference type="InterPro" id="IPR009057">
    <property type="entry name" value="Homeodomain-like_sf"/>
</dbReference>
<keyword evidence="1" id="KW-0805">Transcription regulation</keyword>
<dbReference type="InterPro" id="IPR050109">
    <property type="entry name" value="HTH-type_TetR-like_transc_reg"/>
</dbReference>
<gene>
    <name evidence="6" type="ORF">SMD31_09570</name>
</gene>
<dbReference type="RefSeq" id="WP_320500590.1">
    <property type="nucleotide sequence ID" value="NZ_JAXCLX010000001.1"/>
</dbReference>
<evidence type="ECO:0000256" key="1">
    <source>
        <dbReference type="ARBA" id="ARBA00023015"/>
    </source>
</evidence>
<accession>A0ABU5DY71</accession>
<comment type="caution">
    <text evidence="6">The sequence shown here is derived from an EMBL/GenBank/DDBJ whole genome shotgun (WGS) entry which is preliminary data.</text>
</comment>
<dbReference type="SUPFAM" id="SSF46689">
    <property type="entry name" value="Homeodomain-like"/>
    <property type="match status" value="1"/>
</dbReference>
<dbReference type="PANTHER" id="PTHR30055:SF234">
    <property type="entry name" value="HTH-TYPE TRANSCRIPTIONAL REGULATOR BETI"/>
    <property type="match status" value="1"/>
</dbReference>
<organism evidence="6 7">
    <name type="scientific">Dongia rigui</name>
    <dbReference type="NCBI Taxonomy" id="940149"/>
    <lineage>
        <taxon>Bacteria</taxon>
        <taxon>Pseudomonadati</taxon>
        <taxon>Pseudomonadota</taxon>
        <taxon>Alphaproteobacteria</taxon>
        <taxon>Rhodospirillales</taxon>
        <taxon>Dongiaceae</taxon>
        <taxon>Dongia</taxon>
    </lineage>
</organism>
<keyword evidence="2 4" id="KW-0238">DNA-binding</keyword>
<keyword evidence="7" id="KW-1185">Reference proteome</keyword>
<evidence type="ECO:0000313" key="6">
    <source>
        <dbReference type="EMBL" id="MDY0872173.1"/>
    </source>
</evidence>
<dbReference type="InterPro" id="IPR001647">
    <property type="entry name" value="HTH_TetR"/>
</dbReference>
<dbReference type="PRINTS" id="PR00455">
    <property type="entry name" value="HTHTETR"/>
</dbReference>
<keyword evidence="3" id="KW-0804">Transcription</keyword>
<evidence type="ECO:0000256" key="2">
    <source>
        <dbReference type="ARBA" id="ARBA00023125"/>
    </source>
</evidence>
<name>A0ABU5DY71_9PROT</name>
<sequence>MARREPEKRPYQQKRRAELTAETRRRIVEAAIELHTDIGPGRTTISMVAERAGVQRHTFYAHFPDERSLLMACSGEAMARDPLPDAGPWRELARPKARLKTGLKALYDWYGRNADLTACVLRDAEYHELVRDISALRWGPGMARIIEVLGEGLEPRQIPLLHLALSFHSWRSLVRESGLETEAAVDAMVAAIFAKA</sequence>
<feature type="domain" description="HTH tetR-type" evidence="5">
    <location>
        <begin position="21"/>
        <end position="81"/>
    </location>
</feature>
<evidence type="ECO:0000256" key="3">
    <source>
        <dbReference type="ARBA" id="ARBA00023163"/>
    </source>
</evidence>
<reference evidence="6 7" key="1">
    <citation type="journal article" date="2013" name="Antonie Van Leeuwenhoek">
        <title>Dongia rigui sp. nov., isolated from freshwater of a large wetland in Korea.</title>
        <authorList>
            <person name="Baik K.S."/>
            <person name="Hwang Y.M."/>
            <person name="Choi J.S."/>
            <person name="Kwon J."/>
            <person name="Seong C.N."/>
        </authorList>
    </citation>
    <scope>NUCLEOTIDE SEQUENCE [LARGE SCALE GENOMIC DNA]</scope>
    <source>
        <strain evidence="6 7">04SU4-P</strain>
    </source>
</reference>